<keyword evidence="2" id="KW-1185">Reference proteome</keyword>
<dbReference type="Proteomes" id="UP000593576">
    <property type="component" value="Unassembled WGS sequence"/>
</dbReference>
<dbReference type="OrthoDB" id="1001640at2759"/>
<name>A0A7J9KPM2_GOSSC</name>
<dbReference type="EMBL" id="JABFAF010000002">
    <property type="protein sequence ID" value="MBA0848443.1"/>
    <property type="molecule type" value="Genomic_DNA"/>
</dbReference>
<dbReference type="AlphaFoldDB" id="A0A7J9KPM2"/>
<organism evidence="1 2">
    <name type="scientific">Gossypium schwendimanii</name>
    <name type="common">Cotton</name>
    <dbReference type="NCBI Taxonomy" id="34291"/>
    <lineage>
        <taxon>Eukaryota</taxon>
        <taxon>Viridiplantae</taxon>
        <taxon>Streptophyta</taxon>
        <taxon>Embryophyta</taxon>
        <taxon>Tracheophyta</taxon>
        <taxon>Spermatophyta</taxon>
        <taxon>Magnoliopsida</taxon>
        <taxon>eudicotyledons</taxon>
        <taxon>Gunneridae</taxon>
        <taxon>Pentapetalae</taxon>
        <taxon>rosids</taxon>
        <taxon>malvids</taxon>
        <taxon>Malvales</taxon>
        <taxon>Malvaceae</taxon>
        <taxon>Malvoideae</taxon>
        <taxon>Gossypium</taxon>
    </lineage>
</organism>
<sequence>MDNPEEDSSSAKYIENITILSALIGKTFGETLTLLIDFKGAA</sequence>
<gene>
    <name evidence="1" type="ORF">Goshw_002242</name>
</gene>
<reference evidence="1 2" key="1">
    <citation type="journal article" date="2019" name="Genome Biol. Evol.">
        <title>Insights into the evolution of the New World diploid cottons (Gossypium, subgenus Houzingenia) based on genome sequencing.</title>
        <authorList>
            <person name="Grover C.E."/>
            <person name="Arick M.A. 2nd"/>
            <person name="Thrash A."/>
            <person name="Conover J.L."/>
            <person name="Sanders W.S."/>
            <person name="Peterson D.G."/>
            <person name="Frelichowski J.E."/>
            <person name="Scheffler J.A."/>
            <person name="Scheffler B.E."/>
            <person name="Wendel J.F."/>
        </authorList>
    </citation>
    <scope>NUCLEOTIDE SEQUENCE [LARGE SCALE GENOMIC DNA]</scope>
    <source>
        <strain evidence="1">1</strain>
        <tissue evidence="1">Leaf</tissue>
    </source>
</reference>
<proteinExistence type="predicted"/>
<accession>A0A7J9KPM2</accession>
<protein>
    <submittedName>
        <fullName evidence="1">Uncharacterized protein</fullName>
    </submittedName>
</protein>
<evidence type="ECO:0000313" key="2">
    <source>
        <dbReference type="Proteomes" id="UP000593576"/>
    </source>
</evidence>
<evidence type="ECO:0000313" key="1">
    <source>
        <dbReference type="EMBL" id="MBA0848443.1"/>
    </source>
</evidence>
<comment type="caution">
    <text evidence="1">The sequence shown here is derived from an EMBL/GenBank/DDBJ whole genome shotgun (WGS) entry which is preliminary data.</text>
</comment>